<evidence type="ECO:0000313" key="3">
    <source>
        <dbReference type="Proteomes" id="UP000479000"/>
    </source>
</evidence>
<evidence type="ECO:0000313" key="2">
    <source>
        <dbReference type="EMBL" id="CAB0013637.1"/>
    </source>
</evidence>
<dbReference type="Proteomes" id="UP000479000">
    <property type="component" value="Unassembled WGS sequence"/>
</dbReference>
<proteinExistence type="predicted"/>
<dbReference type="AlphaFoldDB" id="A0A6H5HAS3"/>
<feature type="non-terminal residue" evidence="2">
    <location>
        <position position="1"/>
    </location>
</feature>
<feature type="region of interest" description="Disordered" evidence="1">
    <location>
        <begin position="19"/>
        <end position="69"/>
    </location>
</feature>
<evidence type="ECO:0000256" key="1">
    <source>
        <dbReference type="SAM" id="MobiDB-lite"/>
    </source>
</evidence>
<dbReference type="EMBL" id="CADCXU010026918">
    <property type="protein sequence ID" value="CAB0013637.1"/>
    <property type="molecule type" value="Genomic_DNA"/>
</dbReference>
<protein>
    <submittedName>
        <fullName evidence="2">Uncharacterized protein</fullName>
    </submittedName>
</protein>
<feature type="non-terminal residue" evidence="2">
    <location>
        <position position="95"/>
    </location>
</feature>
<sequence>MLFRRYYFFTSRLLDLHLGQSENQTNGSTRNRPQPRLRSRPGGSQPPWRVPCPSANPRRDRHGWTRPPTAQTTLEDSIFEFGGCGFGRSSEDCCF</sequence>
<name>A0A6H5HAS3_9HEMI</name>
<organism evidence="2 3">
    <name type="scientific">Nesidiocoris tenuis</name>
    <dbReference type="NCBI Taxonomy" id="355587"/>
    <lineage>
        <taxon>Eukaryota</taxon>
        <taxon>Metazoa</taxon>
        <taxon>Ecdysozoa</taxon>
        <taxon>Arthropoda</taxon>
        <taxon>Hexapoda</taxon>
        <taxon>Insecta</taxon>
        <taxon>Pterygota</taxon>
        <taxon>Neoptera</taxon>
        <taxon>Paraneoptera</taxon>
        <taxon>Hemiptera</taxon>
        <taxon>Heteroptera</taxon>
        <taxon>Panheteroptera</taxon>
        <taxon>Cimicomorpha</taxon>
        <taxon>Miridae</taxon>
        <taxon>Dicyphina</taxon>
        <taxon>Nesidiocoris</taxon>
    </lineage>
</organism>
<accession>A0A6H5HAS3</accession>
<feature type="compositionally biased region" description="Polar residues" evidence="1">
    <location>
        <begin position="20"/>
        <end position="32"/>
    </location>
</feature>
<reference evidence="2 3" key="1">
    <citation type="submission" date="2020-02" db="EMBL/GenBank/DDBJ databases">
        <authorList>
            <person name="Ferguson B K."/>
        </authorList>
    </citation>
    <scope>NUCLEOTIDE SEQUENCE [LARGE SCALE GENOMIC DNA]</scope>
</reference>
<keyword evidence="3" id="KW-1185">Reference proteome</keyword>
<gene>
    <name evidence="2" type="ORF">NTEN_LOCUS18230</name>
</gene>